<proteinExistence type="predicted"/>
<accession>A0A4V3Z7Q0</accession>
<organism evidence="1 2">
    <name type="scientific">Candidatus Frankia alpina</name>
    <dbReference type="NCBI Taxonomy" id="2699483"/>
    <lineage>
        <taxon>Bacteria</taxon>
        <taxon>Bacillati</taxon>
        <taxon>Actinomycetota</taxon>
        <taxon>Actinomycetes</taxon>
        <taxon>Frankiales</taxon>
        <taxon>Frankiaceae</taxon>
        <taxon>Frankia</taxon>
    </lineage>
</organism>
<sequence length="125" mass="13440">MKALRPLLVFVVAVAVIFGVHLLQEATEYHGGAGAEAQTTVLFSIKDNDFGHGDAFAATALWQTCIATICWTGEDEPAPAGERTYRAVLRPSLPDDTHRRLRGCIEDLVVNHVKGNVVSMHSGAA</sequence>
<dbReference type="Proteomes" id="UP000305282">
    <property type="component" value="Unassembled WGS sequence"/>
</dbReference>
<keyword evidence="2" id="KW-1185">Reference proteome</keyword>
<protein>
    <submittedName>
        <fullName evidence="1">Uncharacterized protein</fullName>
    </submittedName>
</protein>
<evidence type="ECO:0000313" key="2">
    <source>
        <dbReference type="Proteomes" id="UP000305282"/>
    </source>
</evidence>
<reference evidence="1 2" key="1">
    <citation type="submission" date="2019-04" db="EMBL/GenBank/DDBJ databases">
        <title>Draft genome sequences for three unisolated Alnus-infective Frankia Sp+ strains, AgTrS, AiOr and AvVan, the first sequenced Frankia strains able to sporulate in-planta.</title>
        <authorList>
            <person name="Bethencourt L."/>
            <person name="Vautrin F."/>
            <person name="Taib N."/>
            <person name="Dubost A."/>
            <person name="Castro-Garcia L."/>
            <person name="Imbaud O."/>
            <person name="Abrouk D."/>
            <person name="Fournier P."/>
            <person name="Briolay J."/>
            <person name="Nguyen A."/>
            <person name="Normand P."/>
            <person name="Fernandez M.P."/>
            <person name="Brochier-Armanet C."/>
            <person name="Herrera-Belaroussi A."/>
        </authorList>
    </citation>
    <scope>NUCLEOTIDE SEQUENCE [LARGE SCALE GENOMIC DNA]</scope>
    <source>
        <strain evidence="1 2">AvVan</strain>
    </source>
</reference>
<dbReference type="OrthoDB" id="3214353at2"/>
<name>A0A4V3Z7Q0_9ACTN</name>
<dbReference type="AlphaFoldDB" id="A0A4V3Z7Q0"/>
<comment type="caution">
    <text evidence="1">The sequence shown here is derived from an EMBL/GenBank/DDBJ whole genome shotgun (WGS) entry which is preliminary data.</text>
</comment>
<evidence type="ECO:0000313" key="1">
    <source>
        <dbReference type="EMBL" id="THJ74749.1"/>
    </source>
</evidence>
<gene>
    <name evidence="1" type="ORF">E7Y31_09565</name>
</gene>
<dbReference type="EMBL" id="SSXH01000183">
    <property type="protein sequence ID" value="THJ74749.1"/>
    <property type="molecule type" value="Genomic_DNA"/>
</dbReference>